<gene>
    <name evidence="5" type="ORF">ACOF00016_LOCUS5539</name>
</gene>
<dbReference type="Gene3D" id="1.10.8.60">
    <property type="match status" value="1"/>
</dbReference>
<name>A0A7S3L5N7_9STRA</name>
<evidence type="ECO:0000256" key="2">
    <source>
        <dbReference type="ARBA" id="ARBA00022840"/>
    </source>
</evidence>
<dbReference type="EMBL" id="HBIM01006514">
    <property type="protein sequence ID" value="CAE0407741.1"/>
    <property type="molecule type" value="Transcribed_RNA"/>
</dbReference>
<proteinExistence type="predicted"/>
<reference evidence="5" key="1">
    <citation type="submission" date="2021-01" db="EMBL/GenBank/DDBJ databases">
        <authorList>
            <person name="Corre E."/>
            <person name="Pelletier E."/>
            <person name="Niang G."/>
            <person name="Scheremetjew M."/>
            <person name="Finn R."/>
            <person name="Kale V."/>
            <person name="Holt S."/>
            <person name="Cochrane G."/>
            <person name="Meng A."/>
            <person name="Brown T."/>
            <person name="Cohen L."/>
        </authorList>
    </citation>
    <scope>NUCLEOTIDE SEQUENCE</scope>
    <source>
        <strain evidence="5">CCMP127</strain>
    </source>
</reference>
<protein>
    <recommendedName>
        <fullName evidence="4">AAA+ ATPase domain-containing protein</fullName>
    </recommendedName>
</protein>
<dbReference type="InterPro" id="IPR003959">
    <property type="entry name" value="ATPase_AAA_core"/>
</dbReference>
<dbReference type="Pfam" id="PF00004">
    <property type="entry name" value="AAA"/>
    <property type="match status" value="1"/>
</dbReference>
<dbReference type="SMART" id="SM00382">
    <property type="entry name" value="AAA"/>
    <property type="match status" value="1"/>
</dbReference>
<dbReference type="AlphaFoldDB" id="A0A7S3L5N7"/>
<dbReference type="GO" id="GO:0005524">
    <property type="term" value="F:ATP binding"/>
    <property type="evidence" value="ECO:0007669"/>
    <property type="project" value="UniProtKB-KW"/>
</dbReference>
<dbReference type="GO" id="GO:0005778">
    <property type="term" value="C:peroxisomal membrane"/>
    <property type="evidence" value="ECO:0007669"/>
    <property type="project" value="TreeGrafter"/>
</dbReference>
<dbReference type="GO" id="GO:0005829">
    <property type="term" value="C:cytosol"/>
    <property type="evidence" value="ECO:0007669"/>
    <property type="project" value="TreeGrafter"/>
</dbReference>
<dbReference type="InterPro" id="IPR050168">
    <property type="entry name" value="AAA_ATPase_domain"/>
</dbReference>
<keyword evidence="3" id="KW-0175">Coiled coil</keyword>
<dbReference type="InterPro" id="IPR027417">
    <property type="entry name" value="P-loop_NTPase"/>
</dbReference>
<evidence type="ECO:0000256" key="1">
    <source>
        <dbReference type="ARBA" id="ARBA00022741"/>
    </source>
</evidence>
<dbReference type="GO" id="GO:0016558">
    <property type="term" value="P:protein import into peroxisome matrix"/>
    <property type="evidence" value="ECO:0007669"/>
    <property type="project" value="TreeGrafter"/>
</dbReference>
<accession>A0A7S3L5N7</accession>
<dbReference type="GO" id="GO:0016887">
    <property type="term" value="F:ATP hydrolysis activity"/>
    <property type="evidence" value="ECO:0007669"/>
    <property type="project" value="InterPro"/>
</dbReference>
<evidence type="ECO:0000313" key="5">
    <source>
        <dbReference type="EMBL" id="CAE0407741.1"/>
    </source>
</evidence>
<dbReference type="InterPro" id="IPR003593">
    <property type="entry name" value="AAA+_ATPase"/>
</dbReference>
<dbReference type="PANTHER" id="PTHR23077">
    <property type="entry name" value="AAA-FAMILY ATPASE"/>
    <property type="match status" value="1"/>
</dbReference>
<sequence length="289" mass="31572">MDAIELPLAHPHLFPPGSSRSGILLFGPPGTGKTLVAKAVATECKLPFLSVKGPELLGSYVGESEANVRIIFREARDRGSRNKPPACVLFFDEMESLAPKRGEQGSSGGNVMDRVVATLFGEMDRNSTECQTFCIGATNRPDLLDTAMLRPGRFDRLVYLGIQKADYTKILTAQLRNVKVEGDLELIATAVADILPPTMTGADLSAIVSSALLRATYRLCEKADNEQKRLREKGKDVALDEILRNWTEEESEPVVVLYDLISAANEATPSLTEAELAQYENLMQVMNVS</sequence>
<evidence type="ECO:0000259" key="4">
    <source>
        <dbReference type="SMART" id="SM00382"/>
    </source>
</evidence>
<dbReference type="Gene3D" id="3.40.50.300">
    <property type="entry name" value="P-loop containing nucleotide triphosphate hydrolases"/>
    <property type="match status" value="1"/>
</dbReference>
<feature type="domain" description="AAA+ ATPase" evidence="4">
    <location>
        <begin position="19"/>
        <end position="164"/>
    </location>
</feature>
<evidence type="ECO:0000256" key="3">
    <source>
        <dbReference type="ARBA" id="ARBA00023054"/>
    </source>
</evidence>
<dbReference type="PANTHER" id="PTHR23077:SF9">
    <property type="entry name" value="PEROXISOMAL ATPASE PEX6"/>
    <property type="match status" value="1"/>
</dbReference>
<dbReference type="FunFam" id="3.40.50.300:FF:001025">
    <property type="entry name" value="ATPase family, AAA domain-containing 2B"/>
    <property type="match status" value="1"/>
</dbReference>
<keyword evidence="1" id="KW-0547">Nucleotide-binding</keyword>
<dbReference type="SUPFAM" id="SSF52540">
    <property type="entry name" value="P-loop containing nucleoside triphosphate hydrolases"/>
    <property type="match status" value="1"/>
</dbReference>
<organism evidence="5">
    <name type="scientific">Amphora coffeiformis</name>
    <dbReference type="NCBI Taxonomy" id="265554"/>
    <lineage>
        <taxon>Eukaryota</taxon>
        <taxon>Sar</taxon>
        <taxon>Stramenopiles</taxon>
        <taxon>Ochrophyta</taxon>
        <taxon>Bacillariophyta</taxon>
        <taxon>Bacillariophyceae</taxon>
        <taxon>Bacillariophycidae</taxon>
        <taxon>Thalassiophysales</taxon>
        <taxon>Catenulaceae</taxon>
        <taxon>Amphora</taxon>
    </lineage>
</organism>
<keyword evidence="2" id="KW-0067">ATP-binding</keyword>